<keyword evidence="3" id="KW-0547">Nucleotide-binding</keyword>
<dbReference type="OrthoDB" id="9804819at2"/>
<dbReference type="GO" id="GO:0005524">
    <property type="term" value="F:ATP binding"/>
    <property type="evidence" value="ECO:0007669"/>
    <property type="project" value="UniProtKB-KW"/>
</dbReference>
<dbReference type="PROSITE" id="PS50893">
    <property type="entry name" value="ABC_TRANSPORTER_2"/>
    <property type="match status" value="1"/>
</dbReference>
<keyword evidence="5" id="KW-0046">Antibiotic resistance</keyword>
<dbReference type="GO" id="GO:0046677">
    <property type="term" value="P:response to antibiotic"/>
    <property type="evidence" value="ECO:0007669"/>
    <property type="project" value="UniProtKB-KW"/>
</dbReference>
<dbReference type="PANTHER" id="PTHR42711">
    <property type="entry name" value="ABC TRANSPORTER ATP-BINDING PROTEIN"/>
    <property type="match status" value="1"/>
</dbReference>
<dbReference type="InterPro" id="IPR003439">
    <property type="entry name" value="ABC_transporter-like_ATP-bd"/>
</dbReference>
<evidence type="ECO:0000256" key="5">
    <source>
        <dbReference type="ARBA" id="ARBA00023251"/>
    </source>
</evidence>
<name>A0A4R4RUA7_9ACTN</name>
<evidence type="ECO:0000313" key="8">
    <source>
        <dbReference type="Proteomes" id="UP000295621"/>
    </source>
</evidence>
<protein>
    <submittedName>
        <fullName evidence="7">ATP-binding cassette domain-containing protein</fullName>
    </submittedName>
</protein>
<comment type="caution">
    <text evidence="7">The sequence shown here is derived from an EMBL/GenBank/DDBJ whole genome shotgun (WGS) entry which is preliminary data.</text>
</comment>
<evidence type="ECO:0000256" key="2">
    <source>
        <dbReference type="ARBA" id="ARBA00022448"/>
    </source>
</evidence>
<keyword evidence="8" id="KW-1185">Reference proteome</keyword>
<evidence type="ECO:0000259" key="6">
    <source>
        <dbReference type="PROSITE" id="PS50893"/>
    </source>
</evidence>
<keyword evidence="4 7" id="KW-0067">ATP-binding</keyword>
<evidence type="ECO:0000256" key="3">
    <source>
        <dbReference type="ARBA" id="ARBA00022741"/>
    </source>
</evidence>
<sequence length="317" mass="33293">METAIEARSVRKHYRGAERPALDGFDLRVAAGSVCALLGRNGAGKTTAVRILTTLLAMDDGTATVAGHDVRADGDGVRRAIGLVGQNAAVDEILGGRANLVLFGRLRGLSKAAARARAAELITRFGLDDAADRAVGTYSGGMRRRLDLAASLVLAPSVLFVDEPTTGLDPDARREVWGTVRRLVDDGVTVLLTTQYLEEAEELAGHVAMLRDGRVVLEGSPAELTSLVGDTRVEATFEPAAADVAGAAARVAEPYAVGPVAVSRSTVAVPVADAVAATRVCGAWAREGLEPHDVAVRRPTLDDVFMHVNRTVSEEAR</sequence>
<keyword evidence="2" id="KW-0813">Transport</keyword>
<dbReference type="InterPro" id="IPR027417">
    <property type="entry name" value="P-loop_NTPase"/>
</dbReference>
<reference evidence="7 8" key="1">
    <citation type="submission" date="2019-02" db="EMBL/GenBank/DDBJ databases">
        <title>Draft genome sequences of novel Actinobacteria.</title>
        <authorList>
            <person name="Sahin N."/>
            <person name="Ay H."/>
            <person name="Saygin H."/>
        </authorList>
    </citation>
    <scope>NUCLEOTIDE SEQUENCE [LARGE SCALE GENOMIC DNA]</scope>
    <source>
        <strain evidence="7 8">KC603</strain>
    </source>
</reference>
<evidence type="ECO:0000313" key="7">
    <source>
        <dbReference type="EMBL" id="TDC52402.1"/>
    </source>
</evidence>
<dbReference type="GO" id="GO:0016887">
    <property type="term" value="F:ATP hydrolysis activity"/>
    <property type="evidence" value="ECO:0007669"/>
    <property type="project" value="InterPro"/>
</dbReference>
<dbReference type="Proteomes" id="UP000295621">
    <property type="component" value="Unassembled WGS sequence"/>
</dbReference>
<dbReference type="InterPro" id="IPR050763">
    <property type="entry name" value="ABC_transporter_ATP-binding"/>
</dbReference>
<accession>A0A4R4RUA7</accession>
<dbReference type="Gene3D" id="3.40.50.300">
    <property type="entry name" value="P-loop containing nucleotide triphosphate hydrolases"/>
    <property type="match status" value="1"/>
</dbReference>
<evidence type="ECO:0000256" key="4">
    <source>
        <dbReference type="ARBA" id="ARBA00022840"/>
    </source>
</evidence>
<dbReference type="AlphaFoldDB" id="A0A4R4RUA7"/>
<dbReference type="PANTHER" id="PTHR42711:SF19">
    <property type="entry name" value="DOXORUBICIN RESISTANCE ATP-BINDING PROTEIN DRRA"/>
    <property type="match status" value="1"/>
</dbReference>
<evidence type="ECO:0000256" key="1">
    <source>
        <dbReference type="ARBA" id="ARBA00004202"/>
    </source>
</evidence>
<comment type="subcellular location">
    <subcellularLocation>
        <location evidence="1">Cell membrane</location>
        <topology evidence="1">Peripheral membrane protein</topology>
    </subcellularLocation>
</comment>
<proteinExistence type="predicted"/>
<dbReference type="SUPFAM" id="SSF52540">
    <property type="entry name" value="P-loop containing nucleoside triphosphate hydrolases"/>
    <property type="match status" value="1"/>
</dbReference>
<dbReference type="PROSITE" id="PS00211">
    <property type="entry name" value="ABC_TRANSPORTER_1"/>
    <property type="match status" value="1"/>
</dbReference>
<dbReference type="GO" id="GO:0005886">
    <property type="term" value="C:plasma membrane"/>
    <property type="evidence" value="ECO:0007669"/>
    <property type="project" value="UniProtKB-SubCell"/>
</dbReference>
<dbReference type="SMART" id="SM00382">
    <property type="entry name" value="AAA"/>
    <property type="match status" value="1"/>
</dbReference>
<dbReference type="RefSeq" id="WP_131981386.1">
    <property type="nucleotide sequence ID" value="NZ_SMKL01000015.1"/>
</dbReference>
<gene>
    <name evidence="7" type="ORF">E1212_08765</name>
</gene>
<dbReference type="InterPro" id="IPR003593">
    <property type="entry name" value="AAA+_ATPase"/>
</dbReference>
<dbReference type="InterPro" id="IPR017871">
    <property type="entry name" value="ABC_transporter-like_CS"/>
</dbReference>
<dbReference type="EMBL" id="SMKL01000015">
    <property type="protein sequence ID" value="TDC52402.1"/>
    <property type="molecule type" value="Genomic_DNA"/>
</dbReference>
<organism evidence="7 8">
    <name type="scientific">Jiangella ureilytica</name>
    <dbReference type="NCBI Taxonomy" id="2530374"/>
    <lineage>
        <taxon>Bacteria</taxon>
        <taxon>Bacillati</taxon>
        <taxon>Actinomycetota</taxon>
        <taxon>Actinomycetes</taxon>
        <taxon>Jiangellales</taxon>
        <taxon>Jiangellaceae</taxon>
        <taxon>Jiangella</taxon>
    </lineage>
</organism>
<feature type="domain" description="ABC transporter" evidence="6">
    <location>
        <begin position="5"/>
        <end position="237"/>
    </location>
</feature>
<dbReference type="Pfam" id="PF00005">
    <property type="entry name" value="ABC_tran"/>
    <property type="match status" value="1"/>
</dbReference>